<sequence length="112" mass="12334">MDVWILSFLGAYFIALREDTQHLSMGDFGHSSVNKSSSPIDNSKQRDTQPTTNIQSTTEPTIPTTANAEENNDNQAEDEFTNPLCTSVREITGWVVISDAVVESVTPSWDAL</sequence>
<accession>A0A6L2LLP6</accession>
<feature type="compositionally biased region" description="Polar residues" evidence="1">
    <location>
        <begin position="31"/>
        <end position="65"/>
    </location>
</feature>
<proteinExistence type="predicted"/>
<evidence type="ECO:0000256" key="1">
    <source>
        <dbReference type="SAM" id="MobiDB-lite"/>
    </source>
</evidence>
<protein>
    <submittedName>
        <fullName evidence="2">Uncharacterized protein</fullName>
    </submittedName>
</protein>
<feature type="compositionally biased region" description="Acidic residues" evidence="1">
    <location>
        <begin position="70"/>
        <end position="80"/>
    </location>
</feature>
<evidence type="ECO:0000313" key="2">
    <source>
        <dbReference type="EMBL" id="GEU61897.1"/>
    </source>
</evidence>
<name>A0A6L2LLP6_TANCI</name>
<dbReference type="EMBL" id="BKCJ010004579">
    <property type="protein sequence ID" value="GEU61897.1"/>
    <property type="molecule type" value="Genomic_DNA"/>
</dbReference>
<reference evidence="2" key="1">
    <citation type="journal article" date="2019" name="Sci. Rep.">
        <title>Draft genome of Tanacetum cinerariifolium, the natural source of mosquito coil.</title>
        <authorList>
            <person name="Yamashiro T."/>
            <person name="Shiraishi A."/>
            <person name="Satake H."/>
            <person name="Nakayama K."/>
        </authorList>
    </citation>
    <scope>NUCLEOTIDE SEQUENCE</scope>
</reference>
<dbReference type="AlphaFoldDB" id="A0A6L2LLP6"/>
<feature type="region of interest" description="Disordered" evidence="1">
    <location>
        <begin position="25"/>
        <end position="81"/>
    </location>
</feature>
<comment type="caution">
    <text evidence="2">The sequence shown here is derived from an EMBL/GenBank/DDBJ whole genome shotgun (WGS) entry which is preliminary data.</text>
</comment>
<gene>
    <name evidence="2" type="ORF">Tci_033875</name>
</gene>
<organism evidence="2">
    <name type="scientific">Tanacetum cinerariifolium</name>
    <name type="common">Dalmatian daisy</name>
    <name type="synonym">Chrysanthemum cinerariifolium</name>
    <dbReference type="NCBI Taxonomy" id="118510"/>
    <lineage>
        <taxon>Eukaryota</taxon>
        <taxon>Viridiplantae</taxon>
        <taxon>Streptophyta</taxon>
        <taxon>Embryophyta</taxon>
        <taxon>Tracheophyta</taxon>
        <taxon>Spermatophyta</taxon>
        <taxon>Magnoliopsida</taxon>
        <taxon>eudicotyledons</taxon>
        <taxon>Gunneridae</taxon>
        <taxon>Pentapetalae</taxon>
        <taxon>asterids</taxon>
        <taxon>campanulids</taxon>
        <taxon>Asterales</taxon>
        <taxon>Asteraceae</taxon>
        <taxon>Asteroideae</taxon>
        <taxon>Anthemideae</taxon>
        <taxon>Anthemidinae</taxon>
        <taxon>Tanacetum</taxon>
    </lineage>
</organism>